<sequence>MYPYPPQSMGFPAGRRHTVLAALPLHVLVRLQPSGSSTARVLCEPVKAGPAAGAQAMVLYLSPFDAHLDALWLGLAVEDYQVLPVASFSPDELVARHQGHLPYCLHLAWGAHDGRIAVRAQGDPVRLSSARVAQVSASIDSIPLDIGLADLECHARLWECAGLYAHAETAARLEQLNPQQRHRHAEWAMERIPGRTEPGREINQIALYDAESAQWHFVALDFLAEMVAGPR</sequence>
<dbReference type="EMBL" id="JAVRAA010000019">
    <property type="protein sequence ID" value="MDT0340161.1"/>
    <property type="molecule type" value="Genomic_DNA"/>
</dbReference>
<proteinExistence type="predicted"/>
<comment type="caution">
    <text evidence="1">The sequence shown here is derived from an EMBL/GenBank/DDBJ whole genome shotgun (WGS) entry which is preliminary data.</text>
</comment>
<organism evidence="1">
    <name type="scientific">Herbaspirillum huttiense subsp. nephrolepidis</name>
    <dbReference type="NCBI Taxonomy" id="3075126"/>
    <lineage>
        <taxon>Bacteria</taxon>
        <taxon>Pseudomonadati</taxon>
        <taxon>Pseudomonadota</taxon>
        <taxon>Betaproteobacteria</taxon>
        <taxon>Burkholderiales</taxon>
        <taxon>Oxalobacteraceae</taxon>
        <taxon>Herbaspirillum</taxon>
    </lineage>
</organism>
<evidence type="ECO:0000313" key="1">
    <source>
        <dbReference type="EMBL" id="MDT0340161.1"/>
    </source>
</evidence>
<gene>
    <name evidence="1" type="ORF">RJN63_25255</name>
</gene>
<reference evidence="1" key="1">
    <citation type="submission" date="2023-02" db="EMBL/GenBank/DDBJ databases">
        <title>Description of Herbaspirillum huttiense subsp. nephrolepsisexaltata and Herbaspirillum huttiense subsp. lycopersicon.</title>
        <authorList>
            <person name="Poudel M."/>
            <person name="Sharma A."/>
            <person name="Goss E."/>
            <person name="Tapia J.H."/>
            <person name="Harmon C.M."/>
            <person name="Jones J.B."/>
        </authorList>
    </citation>
    <scope>NUCLEOTIDE SEQUENCE</scope>
    <source>
        <strain evidence="1">NC40101</strain>
    </source>
</reference>
<accession>A0AAE4GEI5</accession>
<name>A0AAE4GEI5_9BURK</name>
<dbReference type="RefSeq" id="WP_310838692.1">
    <property type="nucleotide sequence ID" value="NZ_JAVLSM010000018.1"/>
</dbReference>
<dbReference type="AlphaFoldDB" id="A0AAE4GEI5"/>
<protein>
    <submittedName>
        <fullName evidence="1">Uncharacterized protein</fullName>
    </submittedName>
</protein>